<dbReference type="RefSeq" id="WP_039339442.1">
    <property type="nucleotide sequence ID" value="NZ_PGEZ01000004.1"/>
</dbReference>
<dbReference type="EMBL" id="PGEZ01000004">
    <property type="protein sequence ID" value="PJJ48190.1"/>
    <property type="molecule type" value="Genomic_DNA"/>
</dbReference>
<keyword evidence="1" id="KW-0812">Transmembrane</keyword>
<evidence type="ECO:0000313" key="3">
    <source>
        <dbReference type="Proteomes" id="UP000230842"/>
    </source>
</evidence>
<dbReference type="OrthoDB" id="3829231at2"/>
<comment type="caution">
    <text evidence="2">The sequence shown here is derived from an EMBL/GenBank/DDBJ whole genome shotgun (WGS) entry which is preliminary data.</text>
</comment>
<feature type="transmembrane region" description="Helical" evidence="1">
    <location>
        <begin position="81"/>
        <end position="99"/>
    </location>
</feature>
<keyword evidence="1" id="KW-1133">Transmembrane helix</keyword>
<feature type="transmembrane region" description="Helical" evidence="1">
    <location>
        <begin position="119"/>
        <end position="142"/>
    </location>
</feature>
<feature type="transmembrane region" description="Helical" evidence="1">
    <location>
        <begin position="39"/>
        <end position="60"/>
    </location>
</feature>
<accession>A0A0B2BQV6</accession>
<gene>
    <name evidence="2" type="ORF">CLV56_4066</name>
</gene>
<evidence type="ECO:0008006" key="4">
    <source>
        <dbReference type="Google" id="ProtNLM"/>
    </source>
</evidence>
<sequence>MLATLISLAGLGLVMSFSPTLYALEVTVLTRADHPVRLSHVIVAGVLTGAAGMVLLLQVFNPDAWAQLLSGRVQAVLLQRGFDIVVGSAFVLVGVRLIARRREPRPERSKPRGRILESARTLFAFTSLNTLASVGGAASTYVALRLIREADGDLLLHTVAFAVFFAAIIAPYVLLLWGADRLPSLRARSEPAAEWLRAQPWHRIGGIALIAVGGVLVGAALTDWYGAA</sequence>
<reference evidence="2 3" key="1">
    <citation type="submission" date="2017-11" db="EMBL/GenBank/DDBJ databases">
        <title>Genomic Encyclopedia of Archaeal and Bacterial Type Strains, Phase II (KMG-II): From Individual Species to Whole Genera.</title>
        <authorList>
            <person name="Goeker M."/>
        </authorList>
    </citation>
    <scope>NUCLEOTIDE SEQUENCE [LARGE SCALE GENOMIC DNA]</scope>
    <source>
        <strain evidence="2 3">DSM 27763</strain>
    </source>
</reference>
<keyword evidence="1" id="KW-0472">Membrane</keyword>
<dbReference type="AlphaFoldDB" id="A0A0B2BQV6"/>
<feature type="transmembrane region" description="Helical" evidence="1">
    <location>
        <begin position="154"/>
        <end position="179"/>
    </location>
</feature>
<evidence type="ECO:0000313" key="2">
    <source>
        <dbReference type="EMBL" id="PJJ48190.1"/>
    </source>
</evidence>
<feature type="transmembrane region" description="Helical" evidence="1">
    <location>
        <begin position="204"/>
        <end position="225"/>
    </location>
</feature>
<organism evidence="2 3">
    <name type="scientific">Mumia flava</name>
    <dbReference type="NCBI Taxonomy" id="1348852"/>
    <lineage>
        <taxon>Bacteria</taxon>
        <taxon>Bacillati</taxon>
        <taxon>Actinomycetota</taxon>
        <taxon>Actinomycetes</taxon>
        <taxon>Propionibacteriales</taxon>
        <taxon>Nocardioidaceae</taxon>
        <taxon>Mumia</taxon>
    </lineage>
</organism>
<evidence type="ECO:0000256" key="1">
    <source>
        <dbReference type="SAM" id="Phobius"/>
    </source>
</evidence>
<proteinExistence type="predicted"/>
<name>A0A0B2BQV6_9ACTN</name>
<protein>
    <recommendedName>
        <fullName evidence="4">Sap-like sulfolipid-1-addressing protein</fullName>
    </recommendedName>
</protein>
<keyword evidence="3" id="KW-1185">Reference proteome</keyword>
<dbReference type="Proteomes" id="UP000230842">
    <property type="component" value="Unassembled WGS sequence"/>
</dbReference>